<protein>
    <recommendedName>
        <fullName evidence="4">Large ribosomal subunit protein bL21</fullName>
    </recommendedName>
</protein>
<name>A0A2Z4Y653_SUMC1</name>
<dbReference type="Proteomes" id="UP000262583">
    <property type="component" value="Chromosome"/>
</dbReference>
<dbReference type="Pfam" id="PF00829">
    <property type="entry name" value="Ribosomal_L21p"/>
    <property type="match status" value="1"/>
</dbReference>
<sequence>MSALALGLERKNLEMSDPMYAIFRRGSTQYRVEKGDVVRLQLLDAEVGSQVVLDDVLQIGDENKVVIGRPRVENAKVVGKVLRHGKDKKILVYTFKRRKGYEKRRGHRQLFTEIQVEDIQY</sequence>
<evidence type="ECO:0000256" key="1">
    <source>
        <dbReference type="ARBA" id="ARBA00008563"/>
    </source>
</evidence>
<dbReference type="GO" id="GO:0006412">
    <property type="term" value="P:translation"/>
    <property type="evidence" value="ECO:0007669"/>
    <property type="project" value="UniProtKB-UniRule"/>
</dbReference>
<organism evidence="6 7">
    <name type="scientific">Sumerlaea chitinivorans</name>
    <dbReference type="NCBI Taxonomy" id="2250252"/>
    <lineage>
        <taxon>Bacteria</taxon>
        <taxon>Candidatus Sumerlaeota</taxon>
        <taxon>Candidatus Sumerlaeia</taxon>
        <taxon>Candidatus Sumerlaeales</taxon>
        <taxon>Candidatus Sumerlaeaceae</taxon>
        <taxon>Candidatus Sumerlaea</taxon>
    </lineage>
</organism>
<dbReference type="SUPFAM" id="SSF141091">
    <property type="entry name" value="L21p-like"/>
    <property type="match status" value="1"/>
</dbReference>
<evidence type="ECO:0000313" key="7">
    <source>
        <dbReference type="Proteomes" id="UP000262583"/>
    </source>
</evidence>
<evidence type="ECO:0000256" key="2">
    <source>
        <dbReference type="ARBA" id="ARBA00022980"/>
    </source>
</evidence>
<keyword evidence="4 5" id="KW-0699">rRNA-binding</keyword>
<comment type="function">
    <text evidence="4 5">This protein binds to 23S rRNA in the presence of protein L20.</text>
</comment>
<dbReference type="GO" id="GO:0005840">
    <property type="term" value="C:ribosome"/>
    <property type="evidence" value="ECO:0007669"/>
    <property type="project" value="UniProtKB-KW"/>
</dbReference>
<dbReference type="InterPro" id="IPR036164">
    <property type="entry name" value="bL21-like_sf"/>
</dbReference>
<evidence type="ECO:0000313" key="6">
    <source>
        <dbReference type="EMBL" id="AXA36298.1"/>
    </source>
</evidence>
<keyword evidence="2 4" id="KW-0689">Ribosomal protein</keyword>
<dbReference type="GO" id="GO:0005737">
    <property type="term" value="C:cytoplasm"/>
    <property type="evidence" value="ECO:0007669"/>
    <property type="project" value="UniProtKB-ARBA"/>
</dbReference>
<dbReference type="EMBL" id="CP030759">
    <property type="protein sequence ID" value="AXA36298.1"/>
    <property type="molecule type" value="Genomic_DNA"/>
</dbReference>
<dbReference type="GO" id="GO:0003735">
    <property type="term" value="F:structural constituent of ribosome"/>
    <property type="evidence" value="ECO:0007669"/>
    <property type="project" value="InterPro"/>
</dbReference>
<dbReference type="GO" id="GO:0019843">
    <property type="term" value="F:rRNA binding"/>
    <property type="evidence" value="ECO:0007669"/>
    <property type="project" value="UniProtKB-UniRule"/>
</dbReference>
<reference evidence="6 7" key="1">
    <citation type="submission" date="2018-05" db="EMBL/GenBank/DDBJ databases">
        <title>A metagenomic window into the 2 km-deep terrestrial subsurface aquifer revealed taxonomically and functionally diverse microbial community comprising novel uncultured bacterial lineages.</title>
        <authorList>
            <person name="Kadnikov V.V."/>
            <person name="Mardanov A.V."/>
            <person name="Beletsky A.V."/>
            <person name="Banks D."/>
            <person name="Pimenov N.V."/>
            <person name="Frank Y.A."/>
            <person name="Karnachuk O.V."/>
            <person name="Ravin N.V."/>
        </authorList>
    </citation>
    <scope>NUCLEOTIDE SEQUENCE [LARGE SCALE GENOMIC DNA]</scope>
    <source>
        <strain evidence="6">BY</strain>
    </source>
</reference>
<dbReference type="InterPro" id="IPR001787">
    <property type="entry name" value="Ribosomal_bL21"/>
</dbReference>
<dbReference type="GO" id="GO:1990904">
    <property type="term" value="C:ribonucleoprotein complex"/>
    <property type="evidence" value="ECO:0007669"/>
    <property type="project" value="UniProtKB-KW"/>
</dbReference>
<proteinExistence type="inferred from homology"/>
<keyword evidence="4 5" id="KW-0694">RNA-binding</keyword>
<dbReference type="PANTHER" id="PTHR21349">
    <property type="entry name" value="50S RIBOSOMAL PROTEIN L21"/>
    <property type="match status" value="1"/>
</dbReference>
<evidence type="ECO:0000256" key="4">
    <source>
        <dbReference type="HAMAP-Rule" id="MF_01363"/>
    </source>
</evidence>
<evidence type="ECO:0000256" key="3">
    <source>
        <dbReference type="ARBA" id="ARBA00023274"/>
    </source>
</evidence>
<keyword evidence="3 4" id="KW-0687">Ribonucleoprotein</keyword>
<accession>A0A2Z4Y653</accession>
<dbReference type="NCBIfam" id="TIGR00061">
    <property type="entry name" value="L21"/>
    <property type="match status" value="1"/>
</dbReference>
<dbReference type="AlphaFoldDB" id="A0A2Z4Y653"/>
<dbReference type="PANTHER" id="PTHR21349:SF0">
    <property type="entry name" value="LARGE RIBOSOMAL SUBUNIT PROTEIN BL21M"/>
    <property type="match status" value="1"/>
</dbReference>
<gene>
    <name evidence="4" type="primary">rplU</name>
    <name evidence="6" type="ORF">BRCON_1521</name>
</gene>
<dbReference type="InterPro" id="IPR028909">
    <property type="entry name" value="bL21-like"/>
</dbReference>
<dbReference type="KEGG" id="schv:BRCON_1521"/>
<dbReference type="HAMAP" id="MF_01363">
    <property type="entry name" value="Ribosomal_bL21"/>
    <property type="match status" value="1"/>
</dbReference>
<comment type="similarity">
    <text evidence="1 4 5">Belongs to the bacterial ribosomal protein bL21 family.</text>
</comment>
<evidence type="ECO:0000256" key="5">
    <source>
        <dbReference type="RuleBase" id="RU000562"/>
    </source>
</evidence>
<comment type="subunit">
    <text evidence="4">Part of the 50S ribosomal subunit. Contacts protein L20.</text>
</comment>